<dbReference type="NCBIfam" id="NF000955">
    <property type="entry name" value="PRK00099.1-1"/>
    <property type="match status" value="1"/>
</dbReference>
<dbReference type="GO" id="GO:1990904">
    <property type="term" value="C:ribonucleoprotein complex"/>
    <property type="evidence" value="ECO:0007669"/>
    <property type="project" value="UniProtKB-KW"/>
</dbReference>
<gene>
    <name evidence="4" type="primary">rplJ_2</name>
    <name evidence="4" type="ORF">SDC9_07934</name>
</gene>
<evidence type="ECO:0000313" key="4">
    <source>
        <dbReference type="EMBL" id="MPL62320.1"/>
    </source>
</evidence>
<dbReference type="InterPro" id="IPR043141">
    <property type="entry name" value="Ribosomal_uL10-like_sf"/>
</dbReference>
<proteinExistence type="inferred from homology"/>
<dbReference type="GO" id="GO:0005840">
    <property type="term" value="C:ribosome"/>
    <property type="evidence" value="ECO:0007669"/>
    <property type="project" value="UniProtKB-KW"/>
</dbReference>
<protein>
    <submittedName>
        <fullName evidence="4">50S ribosomal protein L10</fullName>
    </submittedName>
</protein>
<evidence type="ECO:0000256" key="1">
    <source>
        <dbReference type="ARBA" id="ARBA00008889"/>
    </source>
</evidence>
<evidence type="ECO:0000256" key="3">
    <source>
        <dbReference type="ARBA" id="ARBA00023274"/>
    </source>
</evidence>
<dbReference type="InterPro" id="IPR047865">
    <property type="entry name" value="Ribosomal_uL10_bac_type"/>
</dbReference>
<dbReference type="InterPro" id="IPR022973">
    <property type="entry name" value="Ribosomal_uL10_bac"/>
</dbReference>
<keyword evidence="2 4" id="KW-0689">Ribosomal protein</keyword>
<dbReference type="CDD" id="cd05797">
    <property type="entry name" value="Ribosomal_L10"/>
    <property type="match status" value="1"/>
</dbReference>
<dbReference type="EMBL" id="VSSQ01000017">
    <property type="protein sequence ID" value="MPL62320.1"/>
    <property type="molecule type" value="Genomic_DNA"/>
</dbReference>
<organism evidence="4">
    <name type="scientific">bioreactor metagenome</name>
    <dbReference type="NCBI Taxonomy" id="1076179"/>
    <lineage>
        <taxon>unclassified sequences</taxon>
        <taxon>metagenomes</taxon>
        <taxon>ecological metagenomes</taxon>
    </lineage>
</organism>
<dbReference type="Gene3D" id="3.30.70.1730">
    <property type="match status" value="1"/>
</dbReference>
<dbReference type="Pfam" id="PF00466">
    <property type="entry name" value="Ribosomal_L10"/>
    <property type="match status" value="1"/>
</dbReference>
<dbReference type="PANTHER" id="PTHR11560">
    <property type="entry name" value="39S RIBOSOMAL PROTEIN L10, MITOCHONDRIAL"/>
    <property type="match status" value="1"/>
</dbReference>
<keyword evidence="3" id="KW-0687">Ribonucleoprotein</keyword>
<accession>A0A644T637</accession>
<dbReference type="SUPFAM" id="SSF160369">
    <property type="entry name" value="Ribosomal protein L10-like"/>
    <property type="match status" value="1"/>
</dbReference>
<name>A0A644T637_9ZZZZ</name>
<dbReference type="InterPro" id="IPR001790">
    <property type="entry name" value="Ribosomal_uL10"/>
</dbReference>
<evidence type="ECO:0000256" key="2">
    <source>
        <dbReference type="ARBA" id="ARBA00022980"/>
    </source>
</evidence>
<dbReference type="AlphaFoldDB" id="A0A644T637"/>
<sequence>MALSKDKKSELIKKYSGILDKAKTLVYVKFKGLNVKDTEALRKKLFAEGISYNVVKKTLWDRALSDKKIDGEKPEIGEEMAVVAGEDLLAAARIANDFSKEHRGIFSIIGGIFDGVFKDEKSMMEIATIPSREVLISQIAFLFKSPMQRLAIGINEVAKKK</sequence>
<comment type="similarity">
    <text evidence="1">Belongs to the universal ribosomal protein uL10 family.</text>
</comment>
<comment type="caution">
    <text evidence="4">The sequence shown here is derived from an EMBL/GenBank/DDBJ whole genome shotgun (WGS) entry which is preliminary data.</text>
</comment>
<reference evidence="4" key="1">
    <citation type="submission" date="2019-08" db="EMBL/GenBank/DDBJ databases">
        <authorList>
            <person name="Kucharzyk K."/>
            <person name="Murdoch R.W."/>
            <person name="Higgins S."/>
            <person name="Loffler F."/>
        </authorList>
    </citation>
    <scope>NUCLEOTIDE SEQUENCE</scope>
</reference>
<dbReference type="HAMAP" id="MF_00362">
    <property type="entry name" value="Ribosomal_uL10"/>
    <property type="match status" value="1"/>
</dbReference>